<feature type="transmembrane region" description="Helical" evidence="6">
    <location>
        <begin position="277"/>
        <end position="297"/>
    </location>
</feature>
<feature type="domain" description="Major facilitator superfamily (MFS) profile" evidence="7">
    <location>
        <begin position="15"/>
        <end position="392"/>
    </location>
</feature>
<evidence type="ECO:0000256" key="6">
    <source>
        <dbReference type="SAM" id="Phobius"/>
    </source>
</evidence>
<dbReference type="InterPro" id="IPR050189">
    <property type="entry name" value="MFS_Efflux_Transporters"/>
</dbReference>
<proteinExistence type="predicted"/>
<feature type="transmembrane region" description="Helical" evidence="6">
    <location>
        <begin position="215"/>
        <end position="236"/>
    </location>
</feature>
<feature type="transmembrane region" description="Helical" evidence="6">
    <location>
        <begin position="16"/>
        <end position="40"/>
    </location>
</feature>
<keyword evidence="4 6" id="KW-1133">Transmembrane helix</keyword>
<evidence type="ECO:0000256" key="2">
    <source>
        <dbReference type="ARBA" id="ARBA00022475"/>
    </source>
</evidence>
<keyword evidence="3 6" id="KW-0812">Transmembrane</keyword>
<feature type="transmembrane region" description="Helical" evidence="6">
    <location>
        <begin position="106"/>
        <end position="131"/>
    </location>
</feature>
<feature type="transmembrane region" description="Helical" evidence="6">
    <location>
        <begin position="171"/>
        <end position="189"/>
    </location>
</feature>
<dbReference type="CDD" id="cd17324">
    <property type="entry name" value="MFS_NepI_like"/>
    <property type="match status" value="1"/>
</dbReference>
<dbReference type="PANTHER" id="PTHR43124:SF3">
    <property type="entry name" value="CHLORAMPHENICOL EFFLUX PUMP RV0191"/>
    <property type="match status" value="1"/>
</dbReference>
<keyword evidence="9" id="KW-1185">Reference proteome</keyword>
<evidence type="ECO:0000313" key="8">
    <source>
        <dbReference type="EMBL" id="AOS61866.1"/>
    </source>
</evidence>
<evidence type="ECO:0000256" key="1">
    <source>
        <dbReference type="ARBA" id="ARBA00004651"/>
    </source>
</evidence>
<dbReference type="PANTHER" id="PTHR43124">
    <property type="entry name" value="PURINE EFFLUX PUMP PBUE"/>
    <property type="match status" value="1"/>
</dbReference>
<accession>A0AAC9HNA8</accession>
<dbReference type="GO" id="GO:0022857">
    <property type="term" value="F:transmembrane transporter activity"/>
    <property type="evidence" value="ECO:0007669"/>
    <property type="project" value="InterPro"/>
</dbReference>
<evidence type="ECO:0000313" key="9">
    <source>
        <dbReference type="Proteomes" id="UP000095210"/>
    </source>
</evidence>
<reference evidence="9" key="1">
    <citation type="submission" date="2016-03" db="EMBL/GenBank/DDBJ databases">
        <title>Complete genome sequence of the type strain Actinoalloteichus hymeniacidonis DSM 45092.</title>
        <authorList>
            <person name="Schaffert L."/>
            <person name="Albersmeier A."/>
            <person name="Winkler A."/>
            <person name="Kalinowski J."/>
            <person name="Zotchev S."/>
            <person name="Ruckert C."/>
        </authorList>
    </citation>
    <scope>NUCLEOTIDE SEQUENCE [LARGE SCALE GENOMIC DNA]</scope>
    <source>
        <strain evidence="9">HPA177(T) (DSM 45092(T))</strain>
    </source>
</reference>
<keyword evidence="2" id="KW-1003">Cell membrane</keyword>
<dbReference type="InterPro" id="IPR036259">
    <property type="entry name" value="MFS_trans_sf"/>
</dbReference>
<feature type="transmembrane region" description="Helical" evidence="6">
    <location>
        <begin position="46"/>
        <end position="69"/>
    </location>
</feature>
<sequence>MPDDVRITGRAVNRTITVLMLSLFTVGSAEFVIAGLLPSIATDLDVTIYAAGMLVSAYAIAIVLAGPAITLLTARFSRRPLMLGLMILFVAGNALGAIAPTYEILLISRIASALTHCTFFALALVIGAGAVPAHKQGAAIARLAIGLNMANVLGVPLGTLLAASWGWRSTLWAVAALGALALVLVRVVIPAPEGIQRTGKDSVVGELRVLRRRPVLMAIAMSALSCGGVFAAYTFIAPILENLSGYPAQATGGLLLLFGLGAFTGSIIGGRLTDRTLLPSLTGVLAAVPVVLALYALLATNRWPSAVGLFVFGLSFGAILPALQARVMRSAGSDAPTLALAVNIAAMNIGIAFGSWLGGTILDQGHGLQFVILAGAVIAAAGFLLALAELLKERRIKEMTG</sequence>
<dbReference type="EMBL" id="CP014859">
    <property type="protein sequence ID" value="AOS61866.1"/>
    <property type="molecule type" value="Genomic_DNA"/>
</dbReference>
<keyword evidence="5 6" id="KW-0472">Membrane</keyword>
<protein>
    <submittedName>
        <fullName evidence="8">Arabinose efflux permease family protein</fullName>
    </submittedName>
</protein>
<dbReference type="InterPro" id="IPR011701">
    <property type="entry name" value="MFS"/>
</dbReference>
<feature type="transmembrane region" description="Helical" evidence="6">
    <location>
        <begin position="81"/>
        <end position="100"/>
    </location>
</feature>
<dbReference type="SUPFAM" id="SSF103473">
    <property type="entry name" value="MFS general substrate transporter"/>
    <property type="match status" value="1"/>
</dbReference>
<organism evidence="8 9">
    <name type="scientific">Actinoalloteichus hymeniacidonis</name>
    <dbReference type="NCBI Taxonomy" id="340345"/>
    <lineage>
        <taxon>Bacteria</taxon>
        <taxon>Bacillati</taxon>
        <taxon>Actinomycetota</taxon>
        <taxon>Actinomycetes</taxon>
        <taxon>Pseudonocardiales</taxon>
        <taxon>Pseudonocardiaceae</taxon>
        <taxon>Actinoalloteichus</taxon>
    </lineage>
</organism>
<feature type="transmembrane region" description="Helical" evidence="6">
    <location>
        <begin position="335"/>
        <end position="358"/>
    </location>
</feature>
<evidence type="ECO:0000256" key="4">
    <source>
        <dbReference type="ARBA" id="ARBA00022989"/>
    </source>
</evidence>
<dbReference type="Pfam" id="PF07690">
    <property type="entry name" value="MFS_1"/>
    <property type="match status" value="1"/>
</dbReference>
<dbReference type="InterPro" id="IPR020846">
    <property type="entry name" value="MFS_dom"/>
</dbReference>
<dbReference type="AlphaFoldDB" id="A0AAC9HNA8"/>
<comment type="subcellular location">
    <subcellularLocation>
        <location evidence="1">Cell membrane</location>
        <topology evidence="1">Multi-pass membrane protein</topology>
    </subcellularLocation>
</comment>
<dbReference type="GO" id="GO:0005886">
    <property type="term" value="C:plasma membrane"/>
    <property type="evidence" value="ECO:0007669"/>
    <property type="project" value="UniProtKB-SubCell"/>
</dbReference>
<feature type="transmembrane region" description="Helical" evidence="6">
    <location>
        <begin position="248"/>
        <end position="270"/>
    </location>
</feature>
<feature type="transmembrane region" description="Helical" evidence="6">
    <location>
        <begin position="303"/>
        <end position="323"/>
    </location>
</feature>
<dbReference type="Gene3D" id="1.20.1250.20">
    <property type="entry name" value="MFS general substrate transporter like domains"/>
    <property type="match status" value="1"/>
</dbReference>
<evidence type="ECO:0000256" key="5">
    <source>
        <dbReference type="ARBA" id="ARBA00023136"/>
    </source>
</evidence>
<gene>
    <name evidence="8" type="ORF">TL08_05195</name>
</gene>
<dbReference type="Proteomes" id="UP000095210">
    <property type="component" value="Chromosome"/>
</dbReference>
<feature type="transmembrane region" description="Helical" evidence="6">
    <location>
        <begin position="370"/>
        <end position="391"/>
    </location>
</feature>
<name>A0AAC9HNA8_9PSEU</name>
<dbReference type="RefSeq" id="WP_157420959.1">
    <property type="nucleotide sequence ID" value="NZ_CP014859.1"/>
</dbReference>
<evidence type="ECO:0000256" key="3">
    <source>
        <dbReference type="ARBA" id="ARBA00022692"/>
    </source>
</evidence>
<evidence type="ECO:0000259" key="7">
    <source>
        <dbReference type="PROSITE" id="PS50850"/>
    </source>
</evidence>
<dbReference type="PROSITE" id="PS50850">
    <property type="entry name" value="MFS"/>
    <property type="match status" value="1"/>
</dbReference>
<feature type="transmembrane region" description="Helical" evidence="6">
    <location>
        <begin position="143"/>
        <end position="165"/>
    </location>
</feature>
<dbReference type="KEGG" id="ahm:TL08_05195"/>